<name>A0A1S6JQ50_9CAEN</name>
<keyword evidence="1" id="KW-0732">Signal</keyword>
<evidence type="ECO:0000256" key="1">
    <source>
        <dbReference type="SAM" id="SignalP"/>
    </source>
</evidence>
<organism evidence="2">
    <name type="scientific">Charonia tritonis</name>
    <name type="common">giant triton snail</name>
    <dbReference type="NCBI Taxonomy" id="1960912"/>
    <lineage>
        <taxon>Eukaryota</taxon>
        <taxon>Metazoa</taxon>
        <taxon>Spiralia</taxon>
        <taxon>Lophotrochozoa</taxon>
        <taxon>Mollusca</taxon>
        <taxon>Gastropoda</taxon>
        <taxon>Caenogastropoda</taxon>
        <taxon>Littorinimorpha</taxon>
        <taxon>Tonnoidea</taxon>
        <taxon>Ranellidae</taxon>
        <taxon>Charonia</taxon>
    </lineage>
</organism>
<sequence>MKTATGRMVLALLFTMATVTQAMNYLALPRMGRSAYIAFPRLGRGYLAFPRLGRSQGGSDANKDGTDCCMTGLNKEWMPQEGGTTTTRNICPAESCCQGLREILAQKPDGVFYSMCIPACASEGDSKATETSRNVLRKLKDILQN</sequence>
<reference evidence="2" key="1">
    <citation type="journal article" date="2017" name="Peptides">
        <title>Neuropeptides encoded within a neural transcriptome of the giant triton snail Charonia tritonis, a Crown-of-Thorns Starfish predator.</title>
        <authorList>
            <person name="Bose U."/>
            <person name="Suwansa-Ard S."/>
            <person name="Maikaeo L."/>
            <person name="Motti C.A."/>
            <person name="Hall M.R."/>
            <person name="Cummins S.F."/>
        </authorList>
    </citation>
    <scope>NUCLEOTIDE SEQUENCE</scope>
    <source>
        <tissue evidence="2">Nervous tissue</tissue>
    </source>
</reference>
<feature type="signal peptide" evidence="1">
    <location>
        <begin position="1"/>
        <end position="22"/>
    </location>
</feature>
<accession>A0A1S6JQ50</accession>
<dbReference type="AlphaFoldDB" id="A0A1S6JQ50"/>
<feature type="chain" id="PRO_5011961272" evidence="1">
    <location>
        <begin position="23"/>
        <end position="145"/>
    </location>
</feature>
<proteinExistence type="evidence at transcript level"/>
<dbReference type="EMBL" id="KY288006">
    <property type="protein sequence ID" value="AQS80537.1"/>
    <property type="molecule type" value="mRNA"/>
</dbReference>
<evidence type="ECO:0000313" key="2">
    <source>
        <dbReference type="EMBL" id="AQS80537.1"/>
    </source>
</evidence>
<protein>
    <submittedName>
        <fullName evidence="2">SCAP-1</fullName>
    </submittedName>
</protein>